<dbReference type="Ensembl" id="ENSPNAT00000046314.1">
    <property type="protein sequence ID" value="ENSPNAP00000053363.1"/>
    <property type="gene ID" value="ENSPNAG00000032256.1"/>
</dbReference>
<dbReference type="AlphaFoldDB" id="A0AAR2JMV2"/>
<keyword evidence="2" id="KW-1185">Reference proteome</keyword>
<dbReference type="GeneTree" id="ENSGT01120000277296"/>
<evidence type="ECO:0000313" key="1">
    <source>
        <dbReference type="Ensembl" id="ENSPNAP00000053363.1"/>
    </source>
</evidence>
<sequence>MGSALGLARRTLRTFPFHCMPCTSFMALSLSSFKRRLEIQHS</sequence>
<name>A0AAR2JMV2_PYGNA</name>
<reference evidence="1" key="3">
    <citation type="submission" date="2025-09" db="UniProtKB">
        <authorList>
            <consortium name="Ensembl"/>
        </authorList>
    </citation>
    <scope>IDENTIFICATION</scope>
</reference>
<accession>A0AAR2JMV2</accession>
<reference evidence="1" key="2">
    <citation type="submission" date="2025-08" db="UniProtKB">
        <authorList>
            <consortium name="Ensembl"/>
        </authorList>
    </citation>
    <scope>IDENTIFICATION</scope>
</reference>
<protein>
    <submittedName>
        <fullName evidence="1">Uncharacterized protein</fullName>
    </submittedName>
</protein>
<dbReference type="Proteomes" id="UP001501920">
    <property type="component" value="Chromosome 20"/>
</dbReference>
<organism evidence="1 2">
    <name type="scientific">Pygocentrus nattereri</name>
    <name type="common">Red-bellied piranha</name>
    <dbReference type="NCBI Taxonomy" id="42514"/>
    <lineage>
        <taxon>Eukaryota</taxon>
        <taxon>Metazoa</taxon>
        <taxon>Chordata</taxon>
        <taxon>Craniata</taxon>
        <taxon>Vertebrata</taxon>
        <taxon>Euteleostomi</taxon>
        <taxon>Actinopterygii</taxon>
        <taxon>Neopterygii</taxon>
        <taxon>Teleostei</taxon>
        <taxon>Ostariophysi</taxon>
        <taxon>Characiformes</taxon>
        <taxon>Characoidei</taxon>
        <taxon>Pygocentrus</taxon>
    </lineage>
</organism>
<proteinExistence type="predicted"/>
<reference evidence="1 2" key="1">
    <citation type="submission" date="2020-10" db="EMBL/GenBank/DDBJ databases">
        <title>Pygocentrus nattereri (red-bellied piranha) genome, fPygNat1, primary haplotype.</title>
        <authorList>
            <person name="Myers G."/>
            <person name="Meyer A."/>
            <person name="Karagic N."/>
            <person name="Pippel M."/>
            <person name="Winkler S."/>
            <person name="Tracey A."/>
            <person name="Wood J."/>
            <person name="Formenti G."/>
            <person name="Howe K."/>
            <person name="Fedrigo O."/>
            <person name="Jarvis E.D."/>
        </authorList>
    </citation>
    <scope>NUCLEOTIDE SEQUENCE [LARGE SCALE GENOMIC DNA]</scope>
</reference>
<evidence type="ECO:0000313" key="2">
    <source>
        <dbReference type="Proteomes" id="UP001501920"/>
    </source>
</evidence>